<organism evidence="1 2">
    <name type="scientific">Candidatus Gallibacteroides avistercoris</name>
    <dbReference type="NCBI Taxonomy" id="2840833"/>
    <lineage>
        <taxon>Bacteria</taxon>
        <taxon>Pseudomonadati</taxon>
        <taxon>Bacteroidota</taxon>
        <taxon>Bacteroidia</taxon>
        <taxon>Bacteroidales</taxon>
        <taxon>Bacteroidaceae</taxon>
        <taxon>Bacteroidaceae incertae sedis</taxon>
        <taxon>Candidatus Gallibacteroides</taxon>
    </lineage>
</organism>
<sequence length="270" mass="30422">MKPKIFSIVFVVGMCVCTYAWGQTHKKKESKRKVQIESTKVSEKIAEALNPAFVFRNTLFYLDRNNDKLRAYMDVDGLRTISLISELEERIATSKNLYVCDGYALTRKIMTAIRPSYITNIKPLAKEKRATYFPHSTDEELILDVSLATSEEAQIPTAYDIDGIEVSEATFNALNPLYIESLECSTSAQKLKKYQSTPNPQRVLIVKTKTPSAIFTNDAATYYVGGIQVPTSLFVVLDQNQAKKMYAGNALHAPFAYVEKKDKTIIAIEF</sequence>
<gene>
    <name evidence="1" type="ORF">IAB03_03465</name>
</gene>
<accession>A0A9D1M6S3</accession>
<evidence type="ECO:0000313" key="1">
    <source>
        <dbReference type="EMBL" id="HIU54850.1"/>
    </source>
</evidence>
<comment type="caution">
    <text evidence="1">The sequence shown here is derived from an EMBL/GenBank/DDBJ whole genome shotgun (WGS) entry which is preliminary data.</text>
</comment>
<dbReference type="EMBL" id="DVNA01000079">
    <property type="protein sequence ID" value="HIU54850.1"/>
    <property type="molecule type" value="Genomic_DNA"/>
</dbReference>
<name>A0A9D1M6S3_9BACT</name>
<reference evidence="1" key="2">
    <citation type="journal article" date="2021" name="PeerJ">
        <title>Extensive microbial diversity within the chicken gut microbiome revealed by metagenomics and culture.</title>
        <authorList>
            <person name="Gilroy R."/>
            <person name="Ravi A."/>
            <person name="Getino M."/>
            <person name="Pursley I."/>
            <person name="Horton D.L."/>
            <person name="Alikhan N.F."/>
            <person name="Baker D."/>
            <person name="Gharbi K."/>
            <person name="Hall N."/>
            <person name="Watson M."/>
            <person name="Adriaenssens E.M."/>
            <person name="Foster-Nyarko E."/>
            <person name="Jarju S."/>
            <person name="Secka A."/>
            <person name="Antonio M."/>
            <person name="Oren A."/>
            <person name="Chaudhuri R.R."/>
            <person name="La Ragione R."/>
            <person name="Hildebrand F."/>
            <person name="Pallen M.J."/>
        </authorList>
    </citation>
    <scope>NUCLEOTIDE SEQUENCE</scope>
    <source>
        <strain evidence="1">CHK158-818</strain>
    </source>
</reference>
<reference evidence="1" key="1">
    <citation type="submission" date="2020-10" db="EMBL/GenBank/DDBJ databases">
        <authorList>
            <person name="Gilroy R."/>
        </authorList>
    </citation>
    <scope>NUCLEOTIDE SEQUENCE</scope>
    <source>
        <strain evidence="1">CHK158-818</strain>
    </source>
</reference>
<dbReference type="Proteomes" id="UP000824112">
    <property type="component" value="Unassembled WGS sequence"/>
</dbReference>
<protein>
    <submittedName>
        <fullName evidence="1">Uncharacterized protein</fullName>
    </submittedName>
</protein>
<dbReference type="AlphaFoldDB" id="A0A9D1M6S3"/>
<proteinExistence type="predicted"/>
<evidence type="ECO:0000313" key="2">
    <source>
        <dbReference type="Proteomes" id="UP000824112"/>
    </source>
</evidence>